<gene>
    <name evidence="2" type="ORF">Nans01_43040</name>
</gene>
<comment type="caution">
    <text evidence="2">The sequence shown here is derived from an EMBL/GenBank/DDBJ whole genome shotgun (WGS) entry which is preliminary data.</text>
</comment>
<dbReference type="Proteomes" id="UP001165092">
    <property type="component" value="Unassembled WGS sequence"/>
</dbReference>
<reference evidence="2" key="1">
    <citation type="submission" date="2023-02" db="EMBL/GenBank/DDBJ databases">
        <title>Nocardiopsis ansamitocini NBRC 112285.</title>
        <authorList>
            <person name="Ichikawa N."/>
            <person name="Sato H."/>
            <person name="Tonouchi N."/>
        </authorList>
    </citation>
    <scope>NUCLEOTIDE SEQUENCE</scope>
    <source>
        <strain evidence="2">NBRC 112285</strain>
    </source>
</reference>
<sequence length="67" mass="7935">MPTATGRFIIMDFPQPDHPVVYLEVMSEEVYLEKPEQIRRYQQAYDHVQTEALPVDESRDLIRDLLT</sequence>
<evidence type="ECO:0000259" key="1">
    <source>
        <dbReference type="Pfam" id="PF19054"/>
    </source>
</evidence>
<dbReference type="RefSeq" id="WP_285761492.1">
    <property type="nucleotide sequence ID" value="NZ_BSQG01000010.1"/>
</dbReference>
<feature type="domain" description="DUF5753" evidence="1">
    <location>
        <begin position="4"/>
        <end position="64"/>
    </location>
</feature>
<dbReference type="EMBL" id="BSQG01000010">
    <property type="protein sequence ID" value="GLU49953.1"/>
    <property type="molecule type" value="Genomic_DNA"/>
</dbReference>
<evidence type="ECO:0000313" key="2">
    <source>
        <dbReference type="EMBL" id="GLU49953.1"/>
    </source>
</evidence>
<organism evidence="2 3">
    <name type="scientific">Nocardiopsis ansamitocini</name>
    <dbReference type="NCBI Taxonomy" id="1670832"/>
    <lineage>
        <taxon>Bacteria</taxon>
        <taxon>Bacillati</taxon>
        <taxon>Actinomycetota</taxon>
        <taxon>Actinomycetes</taxon>
        <taxon>Streptosporangiales</taxon>
        <taxon>Nocardiopsidaceae</taxon>
        <taxon>Nocardiopsis</taxon>
    </lineage>
</organism>
<keyword evidence="3" id="KW-1185">Reference proteome</keyword>
<evidence type="ECO:0000313" key="3">
    <source>
        <dbReference type="Proteomes" id="UP001165092"/>
    </source>
</evidence>
<name>A0A9W6UKT7_9ACTN</name>
<dbReference type="Pfam" id="PF19054">
    <property type="entry name" value="DUF5753"/>
    <property type="match status" value="1"/>
</dbReference>
<dbReference type="InterPro" id="IPR043917">
    <property type="entry name" value="DUF5753"/>
</dbReference>
<accession>A0A9W6UKT7</accession>
<protein>
    <recommendedName>
        <fullName evidence="1">DUF5753 domain-containing protein</fullName>
    </recommendedName>
</protein>
<dbReference type="AlphaFoldDB" id="A0A9W6UKT7"/>
<proteinExistence type="predicted"/>